<keyword evidence="2" id="KW-1185">Reference proteome</keyword>
<dbReference type="EMBL" id="JBHUGI010000015">
    <property type="protein sequence ID" value="MFD1927756.1"/>
    <property type="molecule type" value="Genomic_DNA"/>
</dbReference>
<dbReference type="Gene3D" id="3.40.30.10">
    <property type="entry name" value="Glutaredoxin"/>
    <property type="match status" value="1"/>
</dbReference>
<organism evidence="1 2">
    <name type="scientific">Sporosarcina siberiensis</name>
    <dbReference type="NCBI Taxonomy" id="1365606"/>
    <lineage>
        <taxon>Bacteria</taxon>
        <taxon>Bacillati</taxon>
        <taxon>Bacillota</taxon>
        <taxon>Bacilli</taxon>
        <taxon>Bacillales</taxon>
        <taxon>Caryophanaceae</taxon>
        <taxon>Sporosarcina</taxon>
    </lineage>
</organism>
<accession>A0ABW4SEP5</accession>
<dbReference type="Pfam" id="PF14595">
    <property type="entry name" value="Thioredoxin_9"/>
    <property type="match status" value="1"/>
</dbReference>
<dbReference type="InterPro" id="IPR036249">
    <property type="entry name" value="Thioredoxin-like_sf"/>
</dbReference>
<sequence>MKTEKHYFDEAISIAEYMGNMNTHKESSKRIYEMFEVPKDDEFIELLTEKKPEILVITEDWCGDAMLNNPILRKIGEAAKLDIRVVYRDEDTDLIDKYLTNGGRSIP</sequence>
<dbReference type="RefSeq" id="WP_381536498.1">
    <property type="nucleotide sequence ID" value="NZ_JBHUGI010000015.1"/>
</dbReference>
<evidence type="ECO:0000313" key="1">
    <source>
        <dbReference type="EMBL" id="MFD1927756.1"/>
    </source>
</evidence>
<reference evidence="2" key="1">
    <citation type="journal article" date="2019" name="Int. J. Syst. Evol. Microbiol.">
        <title>The Global Catalogue of Microorganisms (GCM) 10K type strain sequencing project: providing services to taxonomists for standard genome sequencing and annotation.</title>
        <authorList>
            <consortium name="The Broad Institute Genomics Platform"/>
            <consortium name="The Broad Institute Genome Sequencing Center for Infectious Disease"/>
            <person name="Wu L."/>
            <person name="Ma J."/>
        </authorList>
    </citation>
    <scope>NUCLEOTIDE SEQUENCE [LARGE SCALE GENOMIC DNA]</scope>
    <source>
        <strain evidence="2">CGMCC 4.7177</strain>
    </source>
</reference>
<proteinExistence type="predicted"/>
<evidence type="ECO:0000313" key="2">
    <source>
        <dbReference type="Proteomes" id="UP001597218"/>
    </source>
</evidence>
<comment type="caution">
    <text evidence="1">The sequence shown here is derived from an EMBL/GenBank/DDBJ whole genome shotgun (WGS) entry which is preliminary data.</text>
</comment>
<name>A0ABW4SEP5_9BACL</name>
<dbReference type="Proteomes" id="UP001597218">
    <property type="component" value="Unassembled WGS sequence"/>
</dbReference>
<dbReference type="SUPFAM" id="SSF52833">
    <property type="entry name" value="Thioredoxin-like"/>
    <property type="match status" value="1"/>
</dbReference>
<gene>
    <name evidence="1" type="ORF">ACFSFY_06735</name>
</gene>
<protein>
    <submittedName>
        <fullName evidence="1">Thioredoxin family protein</fullName>
    </submittedName>
</protein>